<name>A0ABR6RIR2_9BURK</name>
<dbReference type="GO" id="GO:0005524">
    <property type="term" value="F:ATP binding"/>
    <property type="evidence" value="ECO:0007669"/>
    <property type="project" value="UniProtKB-KW"/>
</dbReference>
<evidence type="ECO:0000256" key="2">
    <source>
        <dbReference type="ARBA" id="ARBA00022448"/>
    </source>
</evidence>
<evidence type="ECO:0000259" key="6">
    <source>
        <dbReference type="PROSITE" id="PS50893"/>
    </source>
</evidence>
<dbReference type="Proteomes" id="UP000562492">
    <property type="component" value="Unassembled WGS sequence"/>
</dbReference>
<evidence type="ECO:0000313" key="8">
    <source>
        <dbReference type="Proteomes" id="UP000562492"/>
    </source>
</evidence>
<dbReference type="InterPro" id="IPR015856">
    <property type="entry name" value="ABC_transpr_CbiO/EcfA_su"/>
</dbReference>
<dbReference type="Gene3D" id="3.40.50.300">
    <property type="entry name" value="P-loop containing nucleotide triphosphate hydrolases"/>
    <property type="match status" value="1"/>
</dbReference>
<keyword evidence="4" id="KW-0547">Nucleotide-binding</keyword>
<organism evidence="7 8">
    <name type="scientific">Comamonas odontotermitis</name>
    <dbReference type="NCBI Taxonomy" id="379895"/>
    <lineage>
        <taxon>Bacteria</taxon>
        <taxon>Pseudomonadati</taxon>
        <taxon>Pseudomonadota</taxon>
        <taxon>Betaproteobacteria</taxon>
        <taxon>Burkholderiales</taxon>
        <taxon>Comamonadaceae</taxon>
        <taxon>Comamonas</taxon>
    </lineage>
</organism>
<evidence type="ECO:0000256" key="4">
    <source>
        <dbReference type="ARBA" id="ARBA00022741"/>
    </source>
</evidence>
<dbReference type="PROSITE" id="PS50893">
    <property type="entry name" value="ABC_TRANSPORTER_2"/>
    <property type="match status" value="1"/>
</dbReference>
<dbReference type="InterPro" id="IPR050095">
    <property type="entry name" value="ECF_ABC_transporter_ATP-bd"/>
</dbReference>
<dbReference type="EMBL" id="JACHKZ010000022">
    <property type="protein sequence ID" value="MBB6579046.1"/>
    <property type="molecule type" value="Genomic_DNA"/>
</dbReference>
<protein>
    <submittedName>
        <fullName evidence="7">Biotin transport system ATP-binding protein</fullName>
        <ecNumber evidence="7">3.6.3.-</ecNumber>
    </submittedName>
</protein>
<keyword evidence="5 7" id="KW-0067">ATP-binding</keyword>
<dbReference type="CDD" id="cd03225">
    <property type="entry name" value="ABC_cobalt_CbiO_domain1"/>
    <property type="match status" value="1"/>
</dbReference>
<dbReference type="InterPro" id="IPR003593">
    <property type="entry name" value="AAA+_ATPase"/>
</dbReference>
<feature type="domain" description="ABC transporter" evidence="6">
    <location>
        <begin position="62"/>
        <end position="288"/>
    </location>
</feature>
<keyword evidence="3" id="KW-1003">Cell membrane</keyword>
<proteinExistence type="inferred from homology"/>
<dbReference type="SMART" id="SM00382">
    <property type="entry name" value="AAA"/>
    <property type="match status" value="1"/>
</dbReference>
<evidence type="ECO:0000256" key="1">
    <source>
        <dbReference type="ARBA" id="ARBA00005417"/>
    </source>
</evidence>
<sequence length="309" mass="32971">MATNANPCCMGLAVQRHAMRSVSAYGIAGFQSCHIFISIPTASSCFCPPMTANSPALPDTGIHLQDVHLTRGAQPVFAGLSLSLTEQRIGLIGDNGAGKTSLFRLLCGLEVARQGQVHVAGHDVLKHREQLPGVVGMMFQNPDDQIIFPTVEEELGLSLQYQGIARKAAMVQARQFLAERGLAAWAPRAVSSLSQGQRQQVCFLAMLMAAPRVMLLDEPFASLDLPGQARLAADLQRTSAQIVVSTHVLSHVRHFERVVWLAGGQVRGDGPGEAVCAAYELDVKTRSSAQTESAYGTQNSSEAAVAVQG</sequence>
<dbReference type="PANTHER" id="PTHR43553:SF24">
    <property type="entry name" value="ENERGY-COUPLING FACTOR TRANSPORTER ATP-BINDING PROTEIN ECFA1"/>
    <property type="match status" value="1"/>
</dbReference>
<dbReference type="GO" id="GO:0016787">
    <property type="term" value="F:hydrolase activity"/>
    <property type="evidence" value="ECO:0007669"/>
    <property type="project" value="UniProtKB-KW"/>
</dbReference>
<keyword evidence="3" id="KW-0472">Membrane</keyword>
<dbReference type="InterPro" id="IPR027417">
    <property type="entry name" value="P-loop_NTPase"/>
</dbReference>
<keyword evidence="7" id="KW-0378">Hydrolase</keyword>
<evidence type="ECO:0000256" key="5">
    <source>
        <dbReference type="ARBA" id="ARBA00022840"/>
    </source>
</evidence>
<evidence type="ECO:0000256" key="3">
    <source>
        <dbReference type="ARBA" id="ARBA00022475"/>
    </source>
</evidence>
<dbReference type="SUPFAM" id="SSF52540">
    <property type="entry name" value="P-loop containing nucleoside triphosphate hydrolases"/>
    <property type="match status" value="1"/>
</dbReference>
<reference evidence="7 8" key="1">
    <citation type="submission" date="2020-08" db="EMBL/GenBank/DDBJ databases">
        <title>Functional genomics of gut bacteria from endangered species of beetles.</title>
        <authorList>
            <person name="Carlos-Shanley C."/>
        </authorList>
    </citation>
    <scope>NUCLEOTIDE SEQUENCE [LARGE SCALE GENOMIC DNA]</scope>
    <source>
        <strain evidence="7 8">S00124</strain>
    </source>
</reference>
<comment type="caution">
    <text evidence="7">The sequence shown here is derived from an EMBL/GenBank/DDBJ whole genome shotgun (WGS) entry which is preliminary data.</text>
</comment>
<evidence type="ECO:0000313" key="7">
    <source>
        <dbReference type="EMBL" id="MBB6579046.1"/>
    </source>
</evidence>
<accession>A0ABR6RIR2</accession>
<dbReference type="InterPro" id="IPR003439">
    <property type="entry name" value="ABC_transporter-like_ATP-bd"/>
</dbReference>
<dbReference type="Pfam" id="PF00005">
    <property type="entry name" value="ABC_tran"/>
    <property type="match status" value="1"/>
</dbReference>
<keyword evidence="8" id="KW-1185">Reference proteome</keyword>
<dbReference type="PANTHER" id="PTHR43553">
    <property type="entry name" value="HEAVY METAL TRANSPORTER"/>
    <property type="match status" value="1"/>
</dbReference>
<dbReference type="EC" id="3.6.3.-" evidence="7"/>
<keyword evidence="2" id="KW-0813">Transport</keyword>
<comment type="similarity">
    <text evidence="1">Belongs to the ABC transporter superfamily.</text>
</comment>
<gene>
    <name evidence="7" type="ORF">HNP33_003156</name>
</gene>